<dbReference type="RefSeq" id="WP_211851453.1">
    <property type="nucleotide sequence ID" value="NZ_JAAGBB010000005.1"/>
</dbReference>
<sequence>MNRIVIARRQVLGAITGLAAAPALAQHPQAGPAGRVVRVVVGFPAGQATDIIARLWVERLGAEARETYIVDNRPGQGGSIALAQVARAPADGGLMMLAHMSALATNPHLYRNVGYDTLKDFDAAGLIADVPFVLAVNPSLPVRTLEELVRHARANPNALTNASSGNGTVSHLAMEEIKRVADMRITHVPYRGSSLGLTDVIAGNVSMALETAAAVLLHLQAGRLRALAAGSAARLAGLPELPTLGEQGFPGLTAVTWLMAIYPAGVAASVLEATHAAITRTMRVPEVEQRLVAIGTVPRYSASPAEAQAYMREEFTRWGAIVRRSGVVLE</sequence>
<dbReference type="Pfam" id="PF03401">
    <property type="entry name" value="TctC"/>
    <property type="match status" value="1"/>
</dbReference>
<dbReference type="Proteomes" id="UP001196870">
    <property type="component" value="Unassembled WGS sequence"/>
</dbReference>
<keyword evidence="2" id="KW-0732">Signal</keyword>
<gene>
    <name evidence="3" type="ORF">GXW71_05770</name>
</gene>
<dbReference type="PANTHER" id="PTHR42928:SF5">
    <property type="entry name" value="BLR1237 PROTEIN"/>
    <property type="match status" value="1"/>
</dbReference>
<comment type="caution">
    <text evidence="3">The sequence shown here is derived from an EMBL/GenBank/DDBJ whole genome shotgun (WGS) entry which is preliminary data.</text>
</comment>
<evidence type="ECO:0000313" key="3">
    <source>
        <dbReference type="EMBL" id="MBR0663863.1"/>
    </source>
</evidence>
<dbReference type="Gene3D" id="3.40.190.150">
    <property type="entry name" value="Bordetella uptake gene, domain 1"/>
    <property type="match status" value="1"/>
</dbReference>
<dbReference type="Gene3D" id="3.40.190.10">
    <property type="entry name" value="Periplasmic binding protein-like II"/>
    <property type="match status" value="1"/>
</dbReference>
<dbReference type="InterPro" id="IPR006311">
    <property type="entry name" value="TAT_signal"/>
</dbReference>
<evidence type="ECO:0000313" key="4">
    <source>
        <dbReference type="Proteomes" id="UP001196870"/>
    </source>
</evidence>
<dbReference type="PANTHER" id="PTHR42928">
    <property type="entry name" value="TRICARBOXYLATE-BINDING PROTEIN"/>
    <property type="match status" value="1"/>
</dbReference>
<feature type="signal peptide" evidence="2">
    <location>
        <begin position="1"/>
        <end position="25"/>
    </location>
</feature>
<dbReference type="SUPFAM" id="SSF53850">
    <property type="entry name" value="Periplasmic binding protein-like II"/>
    <property type="match status" value="1"/>
</dbReference>
<accession>A0ABS5EUD5</accession>
<organism evidence="3 4">
    <name type="scientific">Plastoroseomonas hellenica</name>
    <dbReference type="NCBI Taxonomy" id="2687306"/>
    <lineage>
        <taxon>Bacteria</taxon>
        <taxon>Pseudomonadati</taxon>
        <taxon>Pseudomonadota</taxon>
        <taxon>Alphaproteobacteria</taxon>
        <taxon>Acetobacterales</taxon>
        <taxon>Acetobacteraceae</taxon>
        <taxon>Plastoroseomonas</taxon>
    </lineage>
</organism>
<dbReference type="InterPro" id="IPR005064">
    <property type="entry name" value="BUG"/>
</dbReference>
<dbReference type="InterPro" id="IPR042100">
    <property type="entry name" value="Bug_dom1"/>
</dbReference>
<keyword evidence="4" id="KW-1185">Reference proteome</keyword>
<feature type="chain" id="PRO_5046621863" evidence="2">
    <location>
        <begin position="26"/>
        <end position="330"/>
    </location>
</feature>
<protein>
    <submittedName>
        <fullName evidence="3">Tripartite tricarboxylate transporter substrate binding protein</fullName>
    </submittedName>
</protein>
<reference evidence="4" key="1">
    <citation type="journal article" date="2021" name="Syst. Appl. Microbiol.">
        <title>Roseomonas hellenica sp. nov., isolated from roots of wild-growing Alkanna tinctoria.</title>
        <authorList>
            <person name="Rat A."/>
            <person name="Naranjo H.D."/>
            <person name="Lebbe L."/>
            <person name="Cnockaert M."/>
            <person name="Krigas N."/>
            <person name="Grigoriadou K."/>
            <person name="Maloupa E."/>
            <person name="Willems A."/>
        </authorList>
    </citation>
    <scope>NUCLEOTIDE SEQUENCE [LARGE SCALE GENOMIC DNA]</scope>
    <source>
        <strain evidence="4">LMG 31523</strain>
    </source>
</reference>
<comment type="similarity">
    <text evidence="1">Belongs to the UPF0065 (bug) family.</text>
</comment>
<evidence type="ECO:0000256" key="1">
    <source>
        <dbReference type="ARBA" id="ARBA00006987"/>
    </source>
</evidence>
<dbReference type="PROSITE" id="PS51318">
    <property type="entry name" value="TAT"/>
    <property type="match status" value="1"/>
</dbReference>
<dbReference type="PIRSF" id="PIRSF017082">
    <property type="entry name" value="YflP"/>
    <property type="match status" value="1"/>
</dbReference>
<name>A0ABS5EUD5_9PROT</name>
<dbReference type="EMBL" id="JAAGBB010000005">
    <property type="protein sequence ID" value="MBR0663863.1"/>
    <property type="molecule type" value="Genomic_DNA"/>
</dbReference>
<proteinExistence type="inferred from homology"/>
<evidence type="ECO:0000256" key="2">
    <source>
        <dbReference type="SAM" id="SignalP"/>
    </source>
</evidence>